<keyword evidence="13" id="KW-1185">Reference proteome</keyword>
<feature type="compositionally biased region" description="Acidic residues" evidence="11">
    <location>
        <begin position="181"/>
        <end position="194"/>
    </location>
</feature>
<feature type="non-terminal residue" evidence="12">
    <location>
        <position position="1"/>
    </location>
</feature>
<comment type="caution">
    <text evidence="12">The sequence shown here is derived from an EMBL/GenBank/DDBJ whole genome shotgun (WGS) entry which is preliminary data.</text>
</comment>
<dbReference type="AlphaFoldDB" id="A0A1A6GWA7"/>
<evidence type="ECO:0000256" key="8">
    <source>
        <dbReference type="ARBA" id="ARBA00023163"/>
    </source>
</evidence>
<evidence type="ECO:0000313" key="12">
    <source>
        <dbReference type="EMBL" id="OBS69632.1"/>
    </source>
</evidence>
<keyword evidence="5 10" id="KW-0863">Zinc-finger</keyword>
<protein>
    <recommendedName>
        <fullName evidence="14">Myelin transcription factor 1 domain-containing protein</fullName>
    </recommendedName>
</protein>
<dbReference type="InterPro" id="IPR036060">
    <property type="entry name" value="Znf_C2H2C_sf"/>
</dbReference>
<keyword evidence="7" id="KW-0805">Transcription regulation</keyword>
<feature type="non-terminal residue" evidence="12">
    <location>
        <position position="391"/>
    </location>
</feature>
<organism evidence="12 13">
    <name type="scientific">Neotoma lepida</name>
    <name type="common">Desert woodrat</name>
    <dbReference type="NCBI Taxonomy" id="56216"/>
    <lineage>
        <taxon>Eukaryota</taxon>
        <taxon>Metazoa</taxon>
        <taxon>Chordata</taxon>
        <taxon>Craniata</taxon>
        <taxon>Vertebrata</taxon>
        <taxon>Euteleostomi</taxon>
        <taxon>Mammalia</taxon>
        <taxon>Eutheria</taxon>
        <taxon>Euarchontoglires</taxon>
        <taxon>Glires</taxon>
        <taxon>Rodentia</taxon>
        <taxon>Myomorpha</taxon>
        <taxon>Muroidea</taxon>
        <taxon>Cricetidae</taxon>
        <taxon>Neotominae</taxon>
        <taxon>Neotoma</taxon>
    </lineage>
</organism>
<dbReference type="EMBL" id="LZPO01067726">
    <property type="protein sequence ID" value="OBS69632.1"/>
    <property type="molecule type" value="Genomic_DNA"/>
</dbReference>
<keyword evidence="3" id="KW-0479">Metal-binding</keyword>
<evidence type="ECO:0000256" key="11">
    <source>
        <dbReference type="SAM" id="MobiDB-lite"/>
    </source>
</evidence>
<sequence length="391" mass="42945">NEFRGKLLTQRWTQEDKTSSCRTEKHFLCRYNKVVSAERQDVGSEPFILEGVGSWPQRSRFVMVTQDEDSPGDPHPQMSLESDDKRARTRSKTLRVPPETTGADLSCPTPGCTGSGHVRGKYSRHRSLQSCPLAKKRKLEDAEAEHLVSKRKSHPLRLALDEGYRMDSDGSEDAEVKDASVSDESEGPLEEAEAEMSGQEEIHRPQPAEGKNLIKPHFGSTSTSSPSGFSKGSYSSYQGIIATSLLNLGQIAEETLVQEDSVPLSSPKPEYSVIVEVRSDDDKDEDSHSQKSAVTDESEMYDMMTRGNLGLLEQAIALKAEQVRAVCEPGCLPAEQGHLGPGEPGKVAKPLDVVRKSCYSKVLAMHENVLKCPTPGCTGQGHVNSNRNTHR</sequence>
<dbReference type="SUPFAM" id="SSF103637">
    <property type="entry name" value="CCHHC domain"/>
    <property type="match status" value="2"/>
</dbReference>
<dbReference type="OrthoDB" id="10069059at2759"/>
<dbReference type="GO" id="GO:0000978">
    <property type="term" value="F:RNA polymerase II cis-regulatory region sequence-specific DNA binding"/>
    <property type="evidence" value="ECO:0007669"/>
    <property type="project" value="TreeGrafter"/>
</dbReference>
<evidence type="ECO:0000256" key="6">
    <source>
        <dbReference type="ARBA" id="ARBA00022833"/>
    </source>
</evidence>
<accession>A0A1A6GWA7</accession>
<dbReference type="Proteomes" id="UP000092124">
    <property type="component" value="Unassembled WGS sequence"/>
</dbReference>
<dbReference type="FunFam" id="4.10.320.30:FF:000001">
    <property type="entry name" value="Myelin transcription factor 1-like, a"/>
    <property type="match status" value="1"/>
</dbReference>
<evidence type="ECO:0000256" key="10">
    <source>
        <dbReference type="PROSITE-ProRule" id="PRU01143"/>
    </source>
</evidence>
<dbReference type="PANTHER" id="PTHR10816:SF10">
    <property type="entry name" value="MYELIN TRANSCRIPTION FACTOR 1"/>
    <property type="match status" value="1"/>
</dbReference>
<evidence type="ECO:0000256" key="5">
    <source>
        <dbReference type="ARBA" id="ARBA00022771"/>
    </source>
</evidence>
<evidence type="ECO:0000256" key="7">
    <source>
        <dbReference type="ARBA" id="ARBA00023015"/>
    </source>
</evidence>
<feature type="region of interest" description="Disordered" evidence="11">
    <location>
        <begin position="278"/>
        <end position="297"/>
    </location>
</feature>
<name>A0A1A6GWA7_NEOLE</name>
<dbReference type="GO" id="GO:0005634">
    <property type="term" value="C:nucleus"/>
    <property type="evidence" value="ECO:0007669"/>
    <property type="project" value="UniProtKB-SubCell"/>
</dbReference>
<dbReference type="PANTHER" id="PTHR10816">
    <property type="entry name" value="MYELIN TRANSCRIPTION FACTOR 1-RELATED"/>
    <property type="match status" value="1"/>
</dbReference>
<dbReference type="GO" id="GO:0008270">
    <property type="term" value="F:zinc ion binding"/>
    <property type="evidence" value="ECO:0007669"/>
    <property type="project" value="UniProtKB-KW"/>
</dbReference>
<keyword evidence="9" id="KW-0539">Nucleus</keyword>
<reference evidence="12 13" key="1">
    <citation type="submission" date="2016-06" db="EMBL/GenBank/DDBJ databases">
        <title>The Draft Genome Sequence and Annotation of the Desert Woodrat Neotoma lepida.</title>
        <authorList>
            <person name="Campbell M."/>
            <person name="Oakeson K.F."/>
            <person name="Yandell M."/>
            <person name="Halpert J.R."/>
            <person name="Dearing D."/>
        </authorList>
    </citation>
    <scope>NUCLEOTIDE SEQUENCE [LARGE SCALE GENOMIC DNA]</scope>
    <source>
        <strain evidence="12">417</strain>
        <tissue evidence="12">Liver</tissue>
    </source>
</reference>
<comment type="subcellular location">
    <subcellularLocation>
        <location evidence="1">Nucleus</location>
    </subcellularLocation>
</comment>
<dbReference type="Pfam" id="PF01530">
    <property type="entry name" value="zf-C2HC"/>
    <property type="match status" value="1"/>
</dbReference>
<keyword evidence="8" id="KW-0804">Transcription</keyword>
<comment type="similarity">
    <text evidence="2">Belongs to the MYT1 family.</text>
</comment>
<dbReference type="STRING" id="56216.A0A1A6GWA7"/>
<dbReference type="GO" id="GO:0000981">
    <property type="term" value="F:DNA-binding transcription factor activity, RNA polymerase II-specific"/>
    <property type="evidence" value="ECO:0007669"/>
    <property type="project" value="TreeGrafter"/>
</dbReference>
<gene>
    <name evidence="12" type="ORF">A6R68_01827</name>
</gene>
<dbReference type="InterPro" id="IPR002515">
    <property type="entry name" value="Znf_C2H2C"/>
</dbReference>
<feature type="compositionally biased region" description="Basic and acidic residues" evidence="11">
    <location>
        <begin position="163"/>
        <end position="180"/>
    </location>
</feature>
<evidence type="ECO:0000256" key="9">
    <source>
        <dbReference type="ARBA" id="ARBA00023242"/>
    </source>
</evidence>
<dbReference type="Gene3D" id="4.10.320.30">
    <property type="match status" value="2"/>
</dbReference>
<evidence type="ECO:0000256" key="1">
    <source>
        <dbReference type="ARBA" id="ARBA00004123"/>
    </source>
</evidence>
<proteinExistence type="inferred from homology"/>
<feature type="region of interest" description="Disordered" evidence="11">
    <location>
        <begin position="66"/>
        <end position="108"/>
    </location>
</feature>
<evidence type="ECO:0000256" key="4">
    <source>
        <dbReference type="ARBA" id="ARBA00022737"/>
    </source>
</evidence>
<keyword evidence="6" id="KW-0862">Zinc</keyword>
<dbReference type="PROSITE" id="PS51802">
    <property type="entry name" value="ZF_CCHHC"/>
    <property type="match status" value="2"/>
</dbReference>
<keyword evidence="4" id="KW-0677">Repeat</keyword>
<evidence type="ECO:0000256" key="3">
    <source>
        <dbReference type="ARBA" id="ARBA00022723"/>
    </source>
</evidence>
<feature type="compositionally biased region" description="Low complexity" evidence="11">
    <location>
        <begin position="218"/>
        <end position="233"/>
    </location>
</feature>
<evidence type="ECO:0000313" key="13">
    <source>
        <dbReference type="Proteomes" id="UP000092124"/>
    </source>
</evidence>
<feature type="compositionally biased region" description="Basic and acidic residues" evidence="11">
    <location>
        <begin position="278"/>
        <end position="289"/>
    </location>
</feature>
<evidence type="ECO:0000256" key="2">
    <source>
        <dbReference type="ARBA" id="ARBA00010194"/>
    </source>
</evidence>
<feature type="region of interest" description="Disordered" evidence="11">
    <location>
        <begin position="163"/>
        <end position="233"/>
    </location>
</feature>
<evidence type="ECO:0008006" key="14">
    <source>
        <dbReference type="Google" id="ProtNLM"/>
    </source>
</evidence>